<evidence type="ECO:0000313" key="3">
    <source>
        <dbReference type="Proteomes" id="UP000054107"/>
    </source>
</evidence>
<feature type="transmembrane region" description="Helical" evidence="1">
    <location>
        <begin position="15"/>
        <end position="33"/>
    </location>
</feature>
<dbReference type="GO" id="GO:0016020">
    <property type="term" value="C:membrane"/>
    <property type="evidence" value="ECO:0007669"/>
    <property type="project" value="TreeGrafter"/>
</dbReference>
<name>A0A0B7NLY1_9FUNG</name>
<reference evidence="2 3" key="1">
    <citation type="submission" date="2014-09" db="EMBL/GenBank/DDBJ databases">
        <authorList>
            <person name="Ellenberger Sabrina"/>
        </authorList>
    </citation>
    <scope>NUCLEOTIDE SEQUENCE [LARGE SCALE GENOMIC DNA]</scope>
    <source>
        <strain evidence="2 3">CBS 412.66</strain>
    </source>
</reference>
<sequence length="431" mass="50252">MLNQDEKSCQLLDSFGILVQFLLAFTALLTLVYKRSKETPQRPLQIWALDVSKQFFGAGMIHFANLAISYYASKPSSGPTTNLCVWYFLNVGIDTTLGILLLWVWFTLLMNAFEKIHFNVGETGDYGPPPLSRMIWPWMRQMSVFLLAQIVTKACLYGIVIHSPWLFWLGDLCISWARQDPRLQVVFVMLIFPLIMNALQFWLTDTILKVQQDFKETNNDKQTYISTPMIAVLIEQTERTPLLFPPSKHRMTFPNDISHCSNIHQTDLNRPDYKVDKYTHYQYSSTPVFEELKNSAYSSNTKLLITNLYRLAIFMKYEIVEKEFSILNRISSCWQVLRHRVENLSNKKCVKFVDLFSVQLPKTINNLKETLLLLDPASNISRIYKEKCVKSDANLQPFQCPTLPEELLDDLLVKYKSKQTKDDVFYRKFHE</sequence>
<keyword evidence="1" id="KW-0472">Membrane</keyword>
<dbReference type="PANTHER" id="PTHR31735:SF1">
    <property type="entry name" value="VACUOLAR MEMBRANE PROTEIN YPL162C"/>
    <property type="match status" value="1"/>
</dbReference>
<dbReference type="Proteomes" id="UP000054107">
    <property type="component" value="Unassembled WGS sequence"/>
</dbReference>
<dbReference type="InterPro" id="IPR022127">
    <property type="entry name" value="STIMATE/YPL162C"/>
</dbReference>
<feature type="transmembrane region" description="Helical" evidence="1">
    <location>
        <begin position="54"/>
        <end position="73"/>
    </location>
</feature>
<keyword evidence="3" id="KW-1185">Reference proteome</keyword>
<evidence type="ECO:0000313" key="2">
    <source>
        <dbReference type="EMBL" id="CEP19626.1"/>
    </source>
</evidence>
<feature type="transmembrane region" description="Helical" evidence="1">
    <location>
        <begin position="85"/>
        <end position="106"/>
    </location>
</feature>
<organism evidence="2 3">
    <name type="scientific">Parasitella parasitica</name>
    <dbReference type="NCBI Taxonomy" id="35722"/>
    <lineage>
        <taxon>Eukaryota</taxon>
        <taxon>Fungi</taxon>
        <taxon>Fungi incertae sedis</taxon>
        <taxon>Mucoromycota</taxon>
        <taxon>Mucoromycotina</taxon>
        <taxon>Mucoromycetes</taxon>
        <taxon>Mucorales</taxon>
        <taxon>Mucorineae</taxon>
        <taxon>Mucoraceae</taxon>
        <taxon>Parasitella</taxon>
    </lineage>
</organism>
<feature type="transmembrane region" description="Helical" evidence="1">
    <location>
        <begin position="185"/>
        <end position="203"/>
    </location>
</feature>
<dbReference type="PANTHER" id="PTHR31735">
    <property type="entry name" value="VACUOLAR MEMBRANE PROTEIN YPL162C"/>
    <property type="match status" value="1"/>
</dbReference>
<dbReference type="STRING" id="35722.A0A0B7NLY1"/>
<accession>A0A0B7NLY1</accession>
<protein>
    <submittedName>
        <fullName evidence="2">Uncharacterized protein</fullName>
    </submittedName>
</protein>
<gene>
    <name evidence="2" type="primary">PARPA_13942.1 scaffold 47512</name>
</gene>
<keyword evidence="1" id="KW-1133">Transmembrane helix</keyword>
<dbReference type="Pfam" id="PF12400">
    <property type="entry name" value="STIMATE"/>
    <property type="match status" value="1"/>
</dbReference>
<proteinExistence type="predicted"/>
<dbReference type="EMBL" id="LN734064">
    <property type="protein sequence ID" value="CEP19626.1"/>
    <property type="molecule type" value="Genomic_DNA"/>
</dbReference>
<keyword evidence="1" id="KW-0812">Transmembrane</keyword>
<feature type="transmembrane region" description="Helical" evidence="1">
    <location>
        <begin position="144"/>
        <end position="165"/>
    </location>
</feature>
<evidence type="ECO:0000256" key="1">
    <source>
        <dbReference type="SAM" id="Phobius"/>
    </source>
</evidence>
<dbReference type="AlphaFoldDB" id="A0A0B7NLY1"/>
<dbReference type="OrthoDB" id="431202at2759"/>